<keyword evidence="5" id="KW-0408">Iron</keyword>
<dbReference type="SMART" id="SM00987">
    <property type="entry name" value="UreE_C"/>
    <property type="match status" value="1"/>
</dbReference>
<dbReference type="PANTHER" id="PTHR33693:SF3">
    <property type="entry name" value="TYPE-5 URACIL-DNA GLYCOSYLASE"/>
    <property type="match status" value="1"/>
</dbReference>
<comment type="similarity">
    <text evidence="8">Belongs to the uracil-DNA glycosylase (UDG) superfamily. Type 5 (UDGb) family.</text>
</comment>
<dbReference type="InterPro" id="IPR044147">
    <property type="entry name" value="UdgB-like"/>
</dbReference>
<evidence type="ECO:0000313" key="11">
    <source>
        <dbReference type="EMBL" id="SVA90697.1"/>
    </source>
</evidence>
<protein>
    <recommendedName>
        <fullName evidence="9">Type-5 uracil-DNA glycosylase</fullName>
    </recommendedName>
</protein>
<evidence type="ECO:0000259" key="10">
    <source>
        <dbReference type="SMART" id="SM00986"/>
    </source>
</evidence>
<organism evidence="11">
    <name type="scientific">marine metagenome</name>
    <dbReference type="NCBI Taxonomy" id="408172"/>
    <lineage>
        <taxon>unclassified sequences</taxon>
        <taxon>metagenomes</taxon>
        <taxon>ecological metagenomes</taxon>
    </lineage>
</organism>
<keyword evidence="2" id="KW-0479">Metal-binding</keyword>
<dbReference type="GO" id="GO:0046872">
    <property type="term" value="F:metal ion binding"/>
    <property type="evidence" value="ECO:0007669"/>
    <property type="project" value="UniProtKB-KW"/>
</dbReference>
<dbReference type="SUPFAM" id="SSF52141">
    <property type="entry name" value="Uracil-DNA glycosylase-like"/>
    <property type="match status" value="1"/>
</dbReference>
<evidence type="ECO:0000256" key="6">
    <source>
        <dbReference type="ARBA" id="ARBA00023014"/>
    </source>
</evidence>
<dbReference type="GO" id="GO:0051539">
    <property type="term" value="F:4 iron, 4 sulfur cluster binding"/>
    <property type="evidence" value="ECO:0007669"/>
    <property type="project" value="UniProtKB-KW"/>
</dbReference>
<feature type="domain" description="Uracil-DNA glycosylase-like" evidence="10">
    <location>
        <begin position="82"/>
        <end position="253"/>
    </location>
</feature>
<evidence type="ECO:0000256" key="1">
    <source>
        <dbReference type="ARBA" id="ARBA00022485"/>
    </source>
</evidence>
<dbReference type="PANTHER" id="PTHR33693">
    <property type="entry name" value="TYPE-5 URACIL-DNA GLYCOSYLASE"/>
    <property type="match status" value="1"/>
</dbReference>
<dbReference type="Pfam" id="PF03167">
    <property type="entry name" value="UDG"/>
    <property type="match status" value="1"/>
</dbReference>
<name>A0A381ZPN4_9ZZZZ</name>
<dbReference type="InterPro" id="IPR036895">
    <property type="entry name" value="Uracil-DNA_glycosylase-like_sf"/>
</dbReference>
<keyword evidence="3" id="KW-0227">DNA damage</keyword>
<evidence type="ECO:0000256" key="2">
    <source>
        <dbReference type="ARBA" id="ARBA00022723"/>
    </source>
</evidence>
<dbReference type="AlphaFoldDB" id="A0A381ZPN4"/>
<dbReference type="GO" id="GO:0004844">
    <property type="term" value="F:uracil DNA N-glycosylase activity"/>
    <property type="evidence" value="ECO:0007669"/>
    <property type="project" value="InterPro"/>
</dbReference>
<keyword evidence="1" id="KW-0004">4Fe-4S</keyword>
<evidence type="ECO:0000256" key="9">
    <source>
        <dbReference type="ARBA" id="ARBA00023887"/>
    </source>
</evidence>
<evidence type="ECO:0000256" key="4">
    <source>
        <dbReference type="ARBA" id="ARBA00022801"/>
    </source>
</evidence>
<evidence type="ECO:0000256" key="3">
    <source>
        <dbReference type="ARBA" id="ARBA00022763"/>
    </source>
</evidence>
<dbReference type="InterPro" id="IPR005122">
    <property type="entry name" value="Uracil-DNA_glycosylase-like"/>
</dbReference>
<dbReference type="Gene3D" id="3.40.470.10">
    <property type="entry name" value="Uracil-DNA glycosylase-like domain"/>
    <property type="match status" value="1"/>
</dbReference>
<evidence type="ECO:0000256" key="8">
    <source>
        <dbReference type="ARBA" id="ARBA00023779"/>
    </source>
</evidence>
<evidence type="ECO:0000256" key="7">
    <source>
        <dbReference type="ARBA" id="ARBA00023204"/>
    </source>
</evidence>
<dbReference type="GO" id="GO:0006284">
    <property type="term" value="P:base-excision repair"/>
    <property type="evidence" value="ECO:0007669"/>
    <property type="project" value="InterPro"/>
</dbReference>
<proteinExistence type="inferred from homology"/>
<sequence length="261" mass="29056">MPRNIPRLATFSNLCSGYAQPVSSKEKSYVAVNLSSYRKITSLNKDIVQCRACPRLVKFREAVARKKRKQFEAWDYWGKPVPGYGEPGASLLLTGLAPAAHGGNRTGRVFTGDKSADFLVRCLYDVGIANQPNSDSLDDGLELINAYMTPVLKCVPPGDKPKPDELKQCAHYLSAELILLKNVKCILALGKIAFDACLRFFRTQYDFLMKDYPFGHGNKFVLQNGLTVVSSYHPSPRNVNTGRLTHPMMIELLEQVKGIVQ</sequence>
<dbReference type="EMBL" id="UINC01021989">
    <property type="protein sequence ID" value="SVA90697.1"/>
    <property type="molecule type" value="Genomic_DNA"/>
</dbReference>
<dbReference type="CDD" id="cd10031">
    <property type="entry name" value="UDG-F5_TTUDGB_like"/>
    <property type="match status" value="1"/>
</dbReference>
<accession>A0A381ZPN4</accession>
<gene>
    <name evidence="11" type="ORF">METZ01_LOCUS143551</name>
</gene>
<keyword evidence="7" id="KW-0234">DNA repair</keyword>
<reference evidence="11" key="1">
    <citation type="submission" date="2018-05" db="EMBL/GenBank/DDBJ databases">
        <authorList>
            <person name="Lanie J.A."/>
            <person name="Ng W.-L."/>
            <person name="Kazmierczak K.M."/>
            <person name="Andrzejewski T.M."/>
            <person name="Davidsen T.M."/>
            <person name="Wayne K.J."/>
            <person name="Tettelin H."/>
            <person name="Glass J.I."/>
            <person name="Rusch D."/>
            <person name="Podicherti R."/>
            <person name="Tsui H.-C.T."/>
            <person name="Winkler M.E."/>
        </authorList>
    </citation>
    <scope>NUCLEOTIDE SEQUENCE</scope>
</reference>
<evidence type="ECO:0000256" key="5">
    <source>
        <dbReference type="ARBA" id="ARBA00023004"/>
    </source>
</evidence>
<dbReference type="InterPro" id="IPR051536">
    <property type="entry name" value="UDG_Type-4/5"/>
</dbReference>
<dbReference type="SMART" id="SM00986">
    <property type="entry name" value="UDG"/>
    <property type="match status" value="1"/>
</dbReference>
<dbReference type="GO" id="GO:0033958">
    <property type="term" value="F:DNA-deoxyinosine glycosylase activity"/>
    <property type="evidence" value="ECO:0007669"/>
    <property type="project" value="InterPro"/>
</dbReference>
<keyword evidence="6" id="KW-0411">Iron-sulfur</keyword>
<keyword evidence="4" id="KW-0378">Hydrolase</keyword>